<protein>
    <recommendedName>
        <fullName evidence="4">Ricin B lectin domain-containing protein</fullName>
    </recommendedName>
</protein>
<dbReference type="VEuPathDB" id="MicrosporidiaDB:VICG_00583"/>
<dbReference type="GeneID" id="19881300"/>
<dbReference type="AlphaFoldDB" id="L2GPD5"/>
<keyword evidence="1" id="KW-0732">Signal</keyword>
<dbReference type="InParanoid" id="L2GPD5"/>
<dbReference type="Proteomes" id="UP000011082">
    <property type="component" value="Unassembled WGS sequence"/>
</dbReference>
<reference evidence="3" key="1">
    <citation type="submission" date="2011-05" db="EMBL/GenBank/DDBJ databases">
        <title>The genome sequence of Vittaforma corneae strain ATCC 50505.</title>
        <authorList>
            <consortium name="The Broad Institute Genome Sequencing Platform"/>
            <person name="Cuomo C."/>
            <person name="Didier E."/>
            <person name="Bowers L."/>
            <person name="Young S.K."/>
            <person name="Zeng Q."/>
            <person name="Gargeya S."/>
            <person name="Fitzgerald M."/>
            <person name="Haas B."/>
            <person name="Abouelleil A."/>
            <person name="Alvarado L."/>
            <person name="Arachchi H.M."/>
            <person name="Berlin A."/>
            <person name="Chapman S.B."/>
            <person name="Gearin G."/>
            <person name="Goldberg J."/>
            <person name="Griggs A."/>
            <person name="Gujja S."/>
            <person name="Hansen M."/>
            <person name="Heiman D."/>
            <person name="Howarth C."/>
            <person name="Larimer J."/>
            <person name="Lui A."/>
            <person name="MacDonald P.J.P."/>
            <person name="McCowen C."/>
            <person name="Montmayeur A."/>
            <person name="Murphy C."/>
            <person name="Neiman D."/>
            <person name="Pearson M."/>
            <person name="Priest M."/>
            <person name="Roberts A."/>
            <person name="Saif S."/>
            <person name="Shea T."/>
            <person name="Sisk P."/>
            <person name="Stolte C."/>
            <person name="Sykes S."/>
            <person name="Wortman J."/>
            <person name="Nusbaum C."/>
            <person name="Birren B."/>
        </authorList>
    </citation>
    <scope>NUCLEOTIDE SEQUENCE [LARGE SCALE GENOMIC DNA]</scope>
    <source>
        <strain evidence="3">ATCC 50505</strain>
    </source>
</reference>
<dbReference type="HOGENOM" id="CLU_1483110_0_0_1"/>
<evidence type="ECO:0000313" key="2">
    <source>
        <dbReference type="EMBL" id="ELA42484.1"/>
    </source>
</evidence>
<name>L2GPD5_VITCO</name>
<gene>
    <name evidence="2" type="ORF">VICG_00583</name>
</gene>
<sequence>MFLVLIFLLVNGIVRATALSHEFELYDAHNPNFILAVRDNILFFINEQDARTQKEATVFQSGNEILKHRDKNVCNDGIGGRDLRLCKYADIFSEWKLRPVPNGSKIFELRDWSGQRCAVYGPFDRNERDIEVGPCFGNAVKFRVVNMDEYINGTNERTVAENTGILNRIYDRFIPKRSMFNF</sequence>
<accession>L2GPD5</accession>
<evidence type="ECO:0000313" key="3">
    <source>
        <dbReference type="Proteomes" id="UP000011082"/>
    </source>
</evidence>
<feature type="signal peptide" evidence="1">
    <location>
        <begin position="1"/>
        <end position="16"/>
    </location>
</feature>
<dbReference type="RefSeq" id="XP_007604035.1">
    <property type="nucleotide sequence ID" value="XM_007603973.1"/>
</dbReference>
<feature type="chain" id="PRO_5003960286" description="Ricin B lectin domain-containing protein" evidence="1">
    <location>
        <begin position="17"/>
        <end position="182"/>
    </location>
</feature>
<keyword evidence="3" id="KW-1185">Reference proteome</keyword>
<evidence type="ECO:0000256" key="1">
    <source>
        <dbReference type="SAM" id="SignalP"/>
    </source>
</evidence>
<proteinExistence type="predicted"/>
<dbReference type="EMBL" id="JH370132">
    <property type="protein sequence ID" value="ELA42484.1"/>
    <property type="molecule type" value="Genomic_DNA"/>
</dbReference>
<evidence type="ECO:0008006" key="4">
    <source>
        <dbReference type="Google" id="ProtNLM"/>
    </source>
</evidence>
<organism evidence="2 3">
    <name type="scientific">Vittaforma corneae (strain ATCC 50505)</name>
    <name type="common">Microsporidian parasite</name>
    <name type="synonym">Nosema corneum</name>
    <dbReference type="NCBI Taxonomy" id="993615"/>
    <lineage>
        <taxon>Eukaryota</taxon>
        <taxon>Fungi</taxon>
        <taxon>Fungi incertae sedis</taxon>
        <taxon>Microsporidia</taxon>
        <taxon>Nosematidae</taxon>
        <taxon>Vittaforma</taxon>
    </lineage>
</organism>